<keyword evidence="7 11" id="KW-0067">ATP-binding</keyword>
<dbReference type="GO" id="GO:0005524">
    <property type="term" value="F:ATP binding"/>
    <property type="evidence" value="ECO:0007669"/>
    <property type="project" value="UniProtKB-UniRule"/>
</dbReference>
<evidence type="ECO:0000256" key="5">
    <source>
        <dbReference type="ARBA" id="ARBA00022741"/>
    </source>
</evidence>
<dbReference type="InterPro" id="IPR018162">
    <property type="entry name" value="Ala-tRNA-ligase_IIc_anticod-bd"/>
</dbReference>
<dbReference type="Gene3D" id="3.10.310.40">
    <property type="match status" value="1"/>
</dbReference>
<evidence type="ECO:0000256" key="1">
    <source>
        <dbReference type="ARBA" id="ARBA00008226"/>
    </source>
</evidence>
<reference evidence="14" key="1">
    <citation type="submission" date="2016-10" db="EMBL/GenBank/DDBJ databases">
        <authorList>
            <person name="Varghese N."/>
            <person name="Submissions S."/>
        </authorList>
    </citation>
    <scope>NUCLEOTIDE SEQUENCE [LARGE SCALE GENOMIC DNA]</scope>
    <source>
        <strain evidence="14">DSM 26348</strain>
    </source>
</reference>
<comment type="domain">
    <text evidence="11">Consists of three domains; the N-terminal catalytic domain, the editing domain and the C-terminal C-Ala domain. The editing domain removes incorrectly charged amino acids, while the C-Ala domain, along with tRNA(Ala), serves as a bridge to cooperatively bring together the editing and aminoacylation centers thus stimulating deacylation of misacylated tRNAs.</text>
</comment>
<dbReference type="FunFam" id="3.10.310.40:FF:000001">
    <property type="entry name" value="Alanine--tRNA ligase"/>
    <property type="match status" value="1"/>
</dbReference>
<dbReference type="SMART" id="SM00863">
    <property type="entry name" value="tRNA_SAD"/>
    <property type="match status" value="1"/>
</dbReference>
<evidence type="ECO:0000256" key="9">
    <source>
        <dbReference type="ARBA" id="ARBA00022917"/>
    </source>
</evidence>
<dbReference type="PANTHER" id="PTHR11777:SF9">
    <property type="entry name" value="ALANINE--TRNA LIGASE, CYTOPLASMIC"/>
    <property type="match status" value="1"/>
</dbReference>
<evidence type="ECO:0000256" key="8">
    <source>
        <dbReference type="ARBA" id="ARBA00022884"/>
    </source>
</evidence>
<keyword evidence="9 11" id="KW-0648">Protein biosynthesis</keyword>
<dbReference type="GO" id="GO:0004813">
    <property type="term" value="F:alanine-tRNA ligase activity"/>
    <property type="evidence" value="ECO:0007669"/>
    <property type="project" value="UniProtKB-UniRule"/>
</dbReference>
<dbReference type="GO" id="GO:0006419">
    <property type="term" value="P:alanyl-tRNA aminoacylation"/>
    <property type="evidence" value="ECO:0007669"/>
    <property type="project" value="UniProtKB-UniRule"/>
</dbReference>
<keyword evidence="14" id="KW-1185">Reference proteome</keyword>
<dbReference type="GO" id="GO:0002161">
    <property type="term" value="F:aminoacyl-tRNA deacylase activity"/>
    <property type="evidence" value="ECO:0007669"/>
    <property type="project" value="TreeGrafter"/>
</dbReference>
<dbReference type="PANTHER" id="PTHR11777">
    <property type="entry name" value="ALANYL-TRNA SYNTHETASE"/>
    <property type="match status" value="1"/>
</dbReference>
<evidence type="ECO:0000256" key="10">
    <source>
        <dbReference type="ARBA" id="ARBA00023146"/>
    </source>
</evidence>
<comment type="subcellular location">
    <subcellularLocation>
        <location evidence="11">Cytoplasm</location>
    </subcellularLocation>
</comment>
<keyword evidence="11" id="KW-0963">Cytoplasm</keyword>
<keyword evidence="10 11" id="KW-0030">Aminoacyl-tRNA synthetase</keyword>
<dbReference type="PRINTS" id="PR00980">
    <property type="entry name" value="TRNASYNTHALA"/>
</dbReference>
<dbReference type="SUPFAM" id="SSF55186">
    <property type="entry name" value="ThrRS/AlaRS common domain"/>
    <property type="match status" value="1"/>
</dbReference>
<dbReference type="EC" id="6.1.1.7" evidence="11"/>
<organism evidence="13 14">
    <name type="scientific">Planctomicrobium piriforme</name>
    <dbReference type="NCBI Taxonomy" id="1576369"/>
    <lineage>
        <taxon>Bacteria</taxon>
        <taxon>Pseudomonadati</taxon>
        <taxon>Planctomycetota</taxon>
        <taxon>Planctomycetia</taxon>
        <taxon>Planctomycetales</taxon>
        <taxon>Planctomycetaceae</taxon>
        <taxon>Planctomicrobium</taxon>
    </lineage>
</organism>
<dbReference type="OrthoDB" id="9803884at2"/>
<feature type="binding site" evidence="11">
    <location>
        <position position="564"/>
    </location>
    <ligand>
        <name>Zn(2+)</name>
        <dbReference type="ChEBI" id="CHEBI:29105"/>
    </ligand>
</feature>
<dbReference type="SUPFAM" id="SSF55681">
    <property type="entry name" value="Class II aaRS and biotin synthetases"/>
    <property type="match status" value="1"/>
</dbReference>
<dbReference type="Gene3D" id="3.30.930.10">
    <property type="entry name" value="Bira Bifunctional Protein, Domain 2"/>
    <property type="match status" value="1"/>
</dbReference>
<dbReference type="InterPro" id="IPR050058">
    <property type="entry name" value="Ala-tRNA_ligase"/>
</dbReference>
<dbReference type="InterPro" id="IPR018165">
    <property type="entry name" value="Ala-tRNA-synth_IIc_core"/>
</dbReference>
<keyword evidence="2 11" id="KW-0820">tRNA-binding</keyword>
<dbReference type="Proteomes" id="UP000199518">
    <property type="component" value="Unassembled WGS sequence"/>
</dbReference>
<dbReference type="HAMAP" id="MF_00036_B">
    <property type="entry name" value="Ala_tRNA_synth_B"/>
    <property type="match status" value="1"/>
</dbReference>
<keyword evidence="4 11" id="KW-0479">Metal-binding</keyword>
<keyword evidence="8 11" id="KW-0694">RNA-binding</keyword>
<keyword evidence="6 11" id="KW-0862">Zinc</keyword>
<keyword evidence="3 11" id="KW-0436">Ligase</keyword>
<dbReference type="SUPFAM" id="SSF101353">
    <property type="entry name" value="Putative anticodon-binding domain of alanyl-tRNA synthetase (AlaRS)"/>
    <property type="match status" value="1"/>
</dbReference>
<dbReference type="InterPro" id="IPR045864">
    <property type="entry name" value="aa-tRNA-synth_II/BPL/LPL"/>
</dbReference>
<comment type="function">
    <text evidence="11">Catalyzes the attachment of alanine to tRNA(Ala) in a two-step reaction: alanine is first activated by ATP to form Ala-AMP and then transferred to the acceptor end of tRNA(Ala). Also edits incorrectly charged Ser-tRNA(Ala) and Gly-tRNA(Ala) via its editing domain.</text>
</comment>
<dbReference type="Pfam" id="PF01411">
    <property type="entry name" value="tRNA-synt_2c"/>
    <property type="match status" value="1"/>
</dbReference>
<evidence type="ECO:0000256" key="2">
    <source>
        <dbReference type="ARBA" id="ARBA00022555"/>
    </source>
</evidence>
<dbReference type="FunFam" id="3.30.54.20:FF:000001">
    <property type="entry name" value="Alanine--tRNA ligase"/>
    <property type="match status" value="1"/>
</dbReference>
<dbReference type="GO" id="GO:0000049">
    <property type="term" value="F:tRNA binding"/>
    <property type="evidence" value="ECO:0007669"/>
    <property type="project" value="UniProtKB-KW"/>
</dbReference>
<dbReference type="EMBL" id="FOQD01000024">
    <property type="protein sequence ID" value="SFJ57721.1"/>
    <property type="molecule type" value="Genomic_DNA"/>
</dbReference>
<dbReference type="AlphaFoldDB" id="A0A1I3SJ93"/>
<dbReference type="InterPro" id="IPR018164">
    <property type="entry name" value="Ala-tRNA-synth_IIc_N"/>
</dbReference>
<feature type="binding site" evidence="11">
    <location>
        <position position="560"/>
    </location>
    <ligand>
        <name>Zn(2+)</name>
        <dbReference type="ChEBI" id="CHEBI:29105"/>
    </ligand>
</feature>
<evidence type="ECO:0000256" key="6">
    <source>
        <dbReference type="ARBA" id="ARBA00022833"/>
    </source>
</evidence>
<evidence type="ECO:0000256" key="4">
    <source>
        <dbReference type="ARBA" id="ARBA00022723"/>
    </source>
</evidence>
<dbReference type="Gene3D" id="6.10.250.550">
    <property type="match status" value="1"/>
</dbReference>
<dbReference type="Gene3D" id="3.30.980.10">
    <property type="entry name" value="Threonyl-trna Synthetase, Chain A, domain 2"/>
    <property type="match status" value="1"/>
</dbReference>
<accession>A0A1I3SJ93</accession>
<dbReference type="InterPro" id="IPR002318">
    <property type="entry name" value="Ala-tRNA-lgiase_IIc"/>
</dbReference>
<dbReference type="RefSeq" id="WP_092056659.1">
    <property type="nucleotide sequence ID" value="NZ_FOQD01000024.1"/>
</dbReference>
<sequence length="875" mass="94948">MKTDELREKYLDFFVSKGCIRRPSDVLVPHGDKSVLFTPAGMNQFKNQFLGIGPLEFTKATTCQKCLRTGDIGNVGVTAYHHTFFEMLGNFSFGDYFKREAIHWAWEFLTDKKWLGMVPERLSVTVYLDDDEAFGIWEKEIGLPAKRIQRCDEGENFWPANSPSQGPDGVCGPCSEIYYHPPTGGKEVEIWNLVFTQFNRVGSPPNNLQPLPKNNIDTGMGLERCAAVLQGVESNFEIDTLRPLCEAAGNAVGVKYQFQGDQGRPLRRIADHIRAVTMCVHEGVVPSNEKQGYIVRLLLRRALLEGYLLGKQDAFLYGLVPAVVEAMKRPYPDLVQSLGAAADTIKEEEQQFLGIIERGLSRFQKIVDRSKKGDSLVTGEEAFELHTQEGFLIEMTEAMAARHGMQVDLDKFQKLLDQHRETSGRGSFSDSVMAEGPLDAIRKTGGTTEFLGYDSTTGSGKVIGIISNKALTDSLASPSGEAPVAVVLDRTPFYGETGGQVGDVGTLKVGTSALFDVIDTQRDGDLVLHVGHLKQGKLKVGDAVQADASAARRAGIRRAHSATHLLHFALRKFLGPNAQQRGSLVDNDTLRFDFSHKGPMTPEEITQVEDEINARIAEGAAVSTQVTDQETARQHGAMMLFGEKYPDKVRMVTMGDFSVELCGGTHLSNTGQVGLCRIISEEGVAKGVRRIVAYTGHKALDHVRETENLLKQVAIALKVPQPKELPKRVEQLQAELAQAKKDLSKFAQAAVADSVLGYLSEAEVVGGAKIVCRKLEGVDRDSLRMYADALRQEGGSVAVLLAVVNEGKVTLLAAVTPDLVKKGVKAGDCVRDAAKLVGGGGGGRPDLAEAGGKDPSQIDAALAAGAAVYRKALGG</sequence>
<dbReference type="FunFam" id="3.30.980.10:FF:000004">
    <property type="entry name" value="Alanine--tRNA ligase, cytoplasmic"/>
    <property type="match status" value="1"/>
</dbReference>
<evidence type="ECO:0000256" key="11">
    <source>
        <dbReference type="HAMAP-Rule" id="MF_00036"/>
    </source>
</evidence>
<dbReference type="PROSITE" id="PS50860">
    <property type="entry name" value="AA_TRNA_LIGASE_II_ALA"/>
    <property type="match status" value="1"/>
</dbReference>
<dbReference type="InterPro" id="IPR009000">
    <property type="entry name" value="Transl_B-barrel_sf"/>
</dbReference>
<protein>
    <recommendedName>
        <fullName evidence="11">Alanine--tRNA ligase</fullName>
        <ecNumber evidence="11">6.1.1.7</ecNumber>
    </recommendedName>
    <alternativeName>
        <fullName evidence="11">Alanyl-tRNA synthetase</fullName>
        <shortName evidence="11">AlaRS</shortName>
    </alternativeName>
</protein>
<evidence type="ECO:0000259" key="12">
    <source>
        <dbReference type="PROSITE" id="PS50860"/>
    </source>
</evidence>
<comment type="similarity">
    <text evidence="1 11">Belongs to the class-II aminoacyl-tRNA synthetase family.</text>
</comment>
<dbReference type="Gene3D" id="2.40.30.130">
    <property type="match status" value="1"/>
</dbReference>
<dbReference type="InterPro" id="IPR018163">
    <property type="entry name" value="Thr/Ala-tRNA-synth_IIc_edit"/>
</dbReference>
<dbReference type="InterPro" id="IPR003156">
    <property type="entry name" value="DHHA1_dom"/>
</dbReference>
<dbReference type="GO" id="GO:0008270">
    <property type="term" value="F:zinc ion binding"/>
    <property type="evidence" value="ECO:0007669"/>
    <property type="project" value="UniProtKB-UniRule"/>
</dbReference>
<comment type="catalytic activity">
    <reaction evidence="11">
        <text>tRNA(Ala) + L-alanine + ATP = L-alanyl-tRNA(Ala) + AMP + diphosphate</text>
        <dbReference type="Rhea" id="RHEA:12540"/>
        <dbReference type="Rhea" id="RHEA-COMP:9657"/>
        <dbReference type="Rhea" id="RHEA-COMP:9923"/>
        <dbReference type="ChEBI" id="CHEBI:30616"/>
        <dbReference type="ChEBI" id="CHEBI:33019"/>
        <dbReference type="ChEBI" id="CHEBI:57972"/>
        <dbReference type="ChEBI" id="CHEBI:78442"/>
        <dbReference type="ChEBI" id="CHEBI:78497"/>
        <dbReference type="ChEBI" id="CHEBI:456215"/>
        <dbReference type="EC" id="6.1.1.7"/>
    </reaction>
</comment>
<dbReference type="Pfam" id="PF07973">
    <property type="entry name" value="tRNA_SAD"/>
    <property type="match status" value="1"/>
</dbReference>
<dbReference type="SUPFAM" id="SSF50447">
    <property type="entry name" value="Translation proteins"/>
    <property type="match status" value="1"/>
</dbReference>
<dbReference type="InterPro" id="IPR012947">
    <property type="entry name" value="tRNA_SAD"/>
</dbReference>
<dbReference type="Gene3D" id="3.30.54.20">
    <property type="match status" value="1"/>
</dbReference>
<dbReference type="STRING" id="1576369.SAMN05421753_12422"/>
<dbReference type="Pfam" id="PF02272">
    <property type="entry name" value="DHHA1"/>
    <property type="match status" value="1"/>
</dbReference>
<dbReference type="CDD" id="cd00673">
    <property type="entry name" value="AlaRS_core"/>
    <property type="match status" value="1"/>
</dbReference>
<comment type="cofactor">
    <cofactor evidence="11">
        <name>Zn(2+)</name>
        <dbReference type="ChEBI" id="CHEBI:29105"/>
    </cofactor>
    <text evidence="11">Binds 1 zinc ion per subunit.</text>
</comment>
<keyword evidence="5 11" id="KW-0547">Nucleotide-binding</keyword>
<feature type="binding site" evidence="11">
    <location>
        <position position="666"/>
    </location>
    <ligand>
        <name>Zn(2+)</name>
        <dbReference type="ChEBI" id="CHEBI:29105"/>
    </ligand>
</feature>
<evidence type="ECO:0000313" key="14">
    <source>
        <dbReference type="Proteomes" id="UP000199518"/>
    </source>
</evidence>
<dbReference type="InterPro" id="IPR023033">
    <property type="entry name" value="Ala_tRNA_ligase_euk/bac"/>
</dbReference>
<dbReference type="NCBIfam" id="TIGR00344">
    <property type="entry name" value="alaS"/>
    <property type="match status" value="1"/>
</dbReference>
<evidence type="ECO:0000256" key="3">
    <source>
        <dbReference type="ARBA" id="ARBA00022598"/>
    </source>
</evidence>
<name>A0A1I3SJ93_9PLAN</name>
<feature type="domain" description="Alanyl-transfer RNA synthetases family profile" evidence="12">
    <location>
        <begin position="1"/>
        <end position="705"/>
    </location>
</feature>
<evidence type="ECO:0000313" key="13">
    <source>
        <dbReference type="EMBL" id="SFJ57721.1"/>
    </source>
</evidence>
<evidence type="ECO:0000256" key="7">
    <source>
        <dbReference type="ARBA" id="ARBA00022840"/>
    </source>
</evidence>
<gene>
    <name evidence="11" type="primary">alaS</name>
    <name evidence="13" type="ORF">SAMN05421753_12422</name>
</gene>
<dbReference type="GO" id="GO:0005829">
    <property type="term" value="C:cytosol"/>
    <property type="evidence" value="ECO:0007669"/>
    <property type="project" value="TreeGrafter"/>
</dbReference>
<proteinExistence type="inferred from homology"/>
<feature type="binding site" evidence="11">
    <location>
        <position position="662"/>
    </location>
    <ligand>
        <name>Zn(2+)</name>
        <dbReference type="ChEBI" id="CHEBI:29105"/>
    </ligand>
</feature>